<protein>
    <recommendedName>
        <fullName evidence="4">chitinase</fullName>
        <ecNumber evidence="4">3.2.1.14</ecNumber>
    </recommendedName>
</protein>
<evidence type="ECO:0000256" key="1">
    <source>
        <dbReference type="ARBA" id="ARBA00000822"/>
    </source>
</evidence>
<keyword evidence="8" id="KW-0119">Carbohydrate metabolism</keyword>
<dbReference type="GO" id="GO:0008061">
    <property type="term" value="F:chitin binding"/>
    <property type="evidence" value="ECO:0007669"/>
    <property type="project" value="InterPro"/>
</dbReference>
<comment type="caution">
    <text evidence="14">The sequence shown here is derived from an EMBL/GenBank/DDBJ whole genome shotgun (WGS) entry which is preliminary data.</text>
</comment>
<comment type="similarity">
    <text evidence="3">Belongs to the glycosyl hydrolase 18 family. Chitinase class V subfamily.</text>
</comment>
<dbReference type="InterPro" id="IPR001223">
    <property type="entry name" value="Glyco_hydro18_cat"/>
</dbReference>
<evidence type="ECO:0000256" key="2">
    <source>
        <dbReference type="ARBA" id="ARBA00004613"/>
    </source>
</evidence>
<evidence type="ECO:0000313" key="14">
    <source>
        <dbReference type="EMBL" id="KAK1622587.1"/>
    </source>
</evidence>
<evidence type="ECO:0000256" key="9">
    <source>
        <dbReference type="ARBA" id="ARBA00023295"/>
    </source>
</evidence>
<dbReference type="Gene3D" id="3.10.50.10">
    <property type="match status" value="1"/>
</dbReference>
<dbReference type="GO" id="GO:0006032">
    <property type="term" value="P:chitin catabolic process"/>
    <property type="evidence" value="ECO:0007669"/>
    <property type="project" value="UniProtKB-KW"/>
</dbReference>
<dbReference type="InterPro" id="IPR011583">
    <property type="entry name" value="Chitinase_II/V-like_cat"/>
</dbReference>
<evidence type="ECO:0000259" key="13">
    <source>
        <dbReference type="PROSITE" id="PS51910"/>
    </source>
</evidence>
<evidence type="ECO:0000256" key="6">
    <source>
        <dbReference type="ARBA" id="ARBA00022801"/>
    </source>
</evidence>
<dbReference type="InterPro" id="IPR001579">
    <property type="entry name" value="Glyco_hydro_18_chit_AS"/>
</dbReference>
<dbReference type="SUPFAM" id="SSF54556">
    <property type="entry name" value="Chitinase insertion domain"/>
    <property type="match status" value="1"/>
</dbReference>
<keyword evidence="6 11" id="KW-0378">Hydrolase</keyword>
<evidence type="ECO:0000256" key="3">
    <source>
        <dbReference type="ARBA" id="ARBA00008682"/>
    </source>
</evidence>
<evidence type="ECO:0000256" key="12">
    <source>
        <dbReference type="SAM" id="SignalP"/>
    </source>
</evidence>
<dbReference type="SMART" id="SM00636">
    <property type="entry name" value="Glyco_18"/>
    <property type="match status" value="1"/>
</dbReference>
<dbReference type="InterPro" id="IPR029070">
    <property type="entry name" value="Chitinase_insertion_sf"/>
</dbReference>
<dbReference type="SUPFAM" id="SSF51445">
    <property type="entry name" value="(Trans)glycosidases"/>
    <property type="match status" value="1"/>
</dbReference>
<dbReference type="GO" id="GO:0008843">
    <property type="term" value="F:endochitinase activity"/>
    <property type="evidence" value="ECO:0007669"/>
    <property type="project" value="UniProtKB-EC"/>
</dbReference>
<keyword evidence="9 11" id="KW-0326">Glycosidase</keyword>
<feature type="domain" description="GH18" evidence="13">
    <location>
        <begin position="63"/>
        <end position="395"/>
    </location>
</feature>
<sequence length="1007" mass="112578">MAKVLLLLFSFVTLFHVSLQQGPECSATQLCPIGCCSKSGYCGTGPDFCGLRPSCSVSDTPITRVIGYYEAWSTTNRPCYNMLPEKILFGYYTDLIFSFLTIGPKTFEIKAVDTQTAEFMQRIGAIKLIQPDIRIWIASFIDSLIKMMNQYGFDGIDIDWEYPAADDRFGKEADFKSFVTFMKSLGQRMHFFDQKKLVSLTLSSSFWYLQHFDLKELQKHVDWFNVMSYDLHGSWDIHNKFTGPYADSHTNMTEIQDALDLIWRNDVPPEKVTFGMFFYSRSFTLQNAGCNTPGCVVSSGGNAGECSGTTGVLLHPEIADIVSKNNLSPTLHRDAAVKSVSWGDQWTTFDDLATWRLKANIIRGQCIPGVMVWAMSQDNKDNSTIISLTSALGRKAMDPPKFVPAEPVEQPPKVAELCRWSGCYQDCPAGFKTVQRDGHEEIMLTSENCLDGCESGKVKVGSLRVGCNFSHQAACCTDVASTTSYGMCKWVGESPTCDQDCPSDYPNKIFSSQMAGGGEQPCISGTKNYCCQEPKPAAFDKCDWVDKGNPPSCLSGQIKLSSEVGGLAQDNDCMGGARAYCCEPAQVLKPRGDDDPFGGKQNKEFQLLLEAYAKNPTCSATILHLSEGNMFGNTITKRNLQAEAAHYRFLNGRATDCESDRFDRMILFAALLLTTTESLLEPLSLVYDDLFAGGYDEELMTTNIRNYYAERPEIDPNALIRYVFINQTASGPGLRRARRAETTFCELIPTAKRAERGVAGNSKNNGETGQPDMSTILEGILSGDLSLHYARWQHIDNQGGPMLELAYWIGRTPGVPEGSDFDRFRDEWEHEEERWVVFHFHVNQDIDWVAHVDGRTRVGVQALRVFHGYESNEVPGSGQAWRVDNTGSNSERDGFSCPDDQLWWVGSERDLPTDQFEFDMVFFERFQQWGRVLFDDGYLATRGLDLIFTNQGGSRVNNNGNEDLNPDNQGLLLRGGRAHPGFGVIMQDVNFLINDYGYNFRPIDPDA</sequence>
<accession>A0AAI9ZDK9</accession>
<keyword evidence="5" id="KW-0964">Secreted</keyword>
<comment type="subcellular location">
    <subcellularLocation>
        <location evidence="2">Secreted</location>
    </subcellularLocation>
</comment>
<organism evidence="14 15">
    <name type="scientific">Colletotrichum phormii</name>
    <dbReference type="NCBI Taxonomy" id="359342"/>
    <lineage>
        <taxon>Eukaryota</taxon>
        <taxon>Fungi</taxon>
        <taxon>Dikarya</taxon>
        <taxon>Ascomycota</taxon>
        <taxon>Pezizomycotina</taxon>
        <taxon>Sordariomycetes</taxon>
        <taxon>Hypocreomycetidae</taxon>
        <taxon>Glomerellales</taxon>
        <taxon>Glomerellaceae</taxon>
        <taxon>Colletotrichum</taxon>
        <taxon>Colletotrichum acutatum species complex</taxon>
    </lineage>
</organism>
<dbReference type="PANTHER" id="PTHR11177:SF333">
    <property type="entry name" value="CHITINASE"/>
    <property type="match status" value="1"/>
</dbReference>
<dbReference type="InterPro" id="IPR050314">
    <property type="entry name" value="Glycosyl_Hydrlase_18"/>
</dbReference>
<dbReference type="AlphaFoldDB" id="A0AAI9ZDK9"/>
<keyword evidence="10" id="KW-0624">Polysaccharide degradation</keyword>
<evidence type="ECO:0000313" key="15">
    <source>
        <dbReference type="Proteomes" id="UP001243989"/>
    </source>
</evidence>
<name>A0AAI9ZDK9_9PEZI</name>
<keyword evidence="12" id="KW-0732">Signal</keyword>
<gene>
    <name evidence="14" type="ORF">BDP81DRAFT_485358</name>
</gene>
<dbReference type="Gene3D" id="3.20.20.80">
    <property type="entry name" value="Glycosidases"/>
    <property type="match status" value="1"/>
</dbReference>
<dbReference type="RefSeq" id="XP_060438582.1">
    <property type="nucleotide sequence ID" value="XM_060595155.1"/>
</dbReference>
<evidence type="ECO:0000256" key="7">
    <source>
        <dbReference type="ARBA" id="ARBA00023024"/>
    </source>
</evidence>
<dbReference type="GO" id="GO:0000272">
    <property type="term" value="P:polysaccharide catabolic process"/>
    <property type="evidence" value="ECO:0007669"/>
    <property type="project" value="UniProtKB-KW"/>
</dbReference>
<dbReference type="Pfam" id="PF00704">
    <property type="entry name" value="Glyco_hydro_18"/>
    <property type="match status" value="1"/>
</dbReference>
<evidence type="ECO:0000256" key="5">
    <source>
        <dbReference type="ARBA" id="ARBA00022525"/>
    </source>
</evidence>
<feature type="signal peptide" evidence="12">
    <location>
        <begin position="1"/>
        <end position="20"/>
    </location>
</feature>
<evidence type="ECO:0000256" key="11">
    <source>
        <dbReference type="RuleBase" id="RU000489"/>
    </source>
</evidence>
<dbReference type="InterPro" id="IPR017853">
    <property type="entry name" value="GH"/>
</dbReference>
<keyword evidence="15" id="KW-1185">Reference proteome</keyword>
<proteinExistence type="inferred from homology"/>
<dbReference type="Proteomes" id="UP001243989">
    <property type="component" value="Unassembled WGS sequence"/>
</dbReference>
<dbReference type="PANTHER" id="PTHR11177">
    <property type="entry name" value="CHITINASE"/>
    <property type="match status" value="1"/>
</dbReference>
<dbReference type="EMBL" id="JAHMHQ010000034">
    <property type="protein sequence ID" value="KAK1622587.1"/>
    <property type="molecule type" value="Genomic_DNA"/>
</dbReference>
<dbReference type="GeneID" id="85480017"/>
<dbReference type="EC" id="3.2.1.14" evidence="4"/>
<evidence type="ECO:0000256" key="4">
    <source>
        <dbReference type="ARBA" id="ARBA00012729"/>
    </source>
</evidence>
<evidence type="ECO:0000256" key="10">
    <source>
        <dbReference type="ARBA" id="ARBA00023326"/>
    </source>
</evidence>
<dbReference type="PROSITE" id="PS51910">
    <property type="entry name" value="GH18_2"/>
    <property type="match status" value="1"/>
</dbReference>
<comment type="catalytic activity">
    <reaction evidence="1">
        <text>Random endo-hydrolysis of N-acetyl-beta-D-glucosaminide (1-&gt;4)-beta-linkages in chitin and chitodextrins.</text>
        <dbReference type="EC" id="3.2.1.14"/>
    </reaction>
</comment>
<evidence type="ECO:0000256" key="8">
    <source>
        <dbReference type="ARBA" id="ARBA00023277"/>
    </source>
</evidence>
<reference evidence="14" key="1">
    <citation type="submission" date="2021-06" db="EMBL/GenBank/DDBJ databases">
        <title>Comparative genomics, transcriptomics and evolutionary studies reveal genomic signatures of adaptation to plant cell wall in hemibiotrophic fungi.</title>
        <authorList>
            <consortium name="DOE Joint Genome Institute"/>
            <person name="Baroncelli R."/>
            <person name="Diaz J.F."/>
            <person name="Benocci T."/>
            <person name="Peng M."/>
            <person name="Battaglia E."/>
            <person name="Haridas S."/>
            <person name="Andreopoulos W."/>
            <person name="Labutti K."/>
            <person name="Pangilinan J."/>
            <person name="Floch G.L."/>
            <person name="Makela M.R."/>
            <person name="Henrissat B."/>
            <person name="Grigoriev I.V."/>
            <person name="Crouch J.A."/>
            <person name="De Vries R.P."/>
            <person name="Sukno S.A."/>
            <person name="Thon M.R."/>
        </authorList>
    </citation>
    <scope>NUCLEOTIDE SEQUENCE</scope>
    <source>
        <strain evidence="14">CBS 102054</strain>
    </source>
</reference>
<dbReference type="PROSITE" id="PS01095">
    <property type="entry name" value="GH18_1"/>
    <property type="match status" value="1"/>
</dbReference>
<dbReference type="GO" id="GO:0005576">
    <property type="term" value="C:extracellular region"/>
    <property type="evidence" value="ECO:0007669"/>
    <property type="project" value="UniProtKB-SubCell"/>
</dbReference>
<feature type="chain" id="PRO_5042521660" description="chitinase" evidence="12">
    <location>
        <begin position="21"/>
        <end position="1007"/>
    </location>
</feature>
<keyword evidence="7" id="KW-0146">Chitin degradation</keyword>